<dbReference type="InterPro" id="IPR051442">
    <property type="entry name" value="B3_domain"/>
</dbReference>
<evidence type="ECO:0000313" key="8">
    <source>
        <dbReference type="Proteomes" id="UP001152484"/>
    </source>
</evidence>
<evidence type="ECO:0000256" key="3">
    <source>
        <dbReference type="ARBA" id="ARBA00023125"/>
    </source>
</evidence>
<sequence>MLIYFNFFAISDEKEKGAVGDDITIAAAGVAAEAVPVESVSTELCLSLHAPRPSPTKPIDRLASLLPDDEDGTLTLGLSLPGSGTSAPTTWKRKTSSSCSEATSESKRSRTKASTRREGGDGKVHQSSSPRTSLGEGGGDELWVKKMLSASDVNSSSRLLLPKAEIMDSYVLPSLDEEKKRACHSGMGLRVKVTDMDRNEKYELTLLRWKSKSYVLTNNWSENFVRRRLLKEGDSIELSWNAQNLEFLFRKSINTDDNVPPST</sequence>
<dbReference type="InterPro" id="IPR015300">
    <property type="entry name" value="DNA-bd_pseudobarrel_sf"/>
</dbReference>
<reference evidence="7" key="1">
    <citation type="submission" date="2022-07" db="EMBL/GenBank/DDBJ databases">
        <authorList>
            <person name="Macas J."/>
            <person name="Novak P."/>
            <person name="Neumann P."/>
        </authorList>
    </citation>
    <scope>NUCLEOTIDE SEQUENCE</scope>
</reference>
<dbReference type="GO" id="GO:0003677">
    <property type="term" value="F:DNA binding"/>
    <property type="evidence" value="ECO:0007669"/>
    <property type="project" value="UniProtKB-KW"/>
</dbReference>
<gene>
    <name evidence="7" type="ORF">CEURO_LOCUS9575</name>
</gene>
<dbReference type="GO" id="GO:0005634">
    <property type="term" value="C:nucleus"/>
    <property type="evidence" value="ECO:0007669"/>
    <property type="project" value="UniProtKB-SubCell"/>
</dbReference>
<feature type="compositionally biased region" description="Low complexity" evidence="6">
    <location>
        <begin position="73"/>
        <end position="86"/>
    </location>
</feature>
<dbReference type="Gene3D" id="2.40.330.10">
    <property type="entry name" value="DNA-binding pseudobarrel domain"/>
    <property type="match status" value="1"/>
</dbReference>
<dbReference type="AlphaFoldDB" id="A0A9P0Z485"/>
<dbReference type="InterPro" id="IPR003340">
    <property type="entry name" value="B3_DNA-bd"/>
</dbReference>
<evidence type="ECO:0000256" key="4">
    <source>
        <dbReference type="ARBA" id="ARBA00023163"/>
    </source>
</evidence>
<evidence type="ECO:0000256" key="5">
    <source>
        <dbReference type="ARBA" id="ARBA00023242"/>
    </source>
</evidence>
<protein>
    <recommendedName>
        <fullName evidence="9">TF-B3 domain-containing protein</fullName>
    </recommendedName>
</protein>
<keyword evidence="5" id="KW-0539">Nucleus</keyword>
<keyword evidence="3" id="KW-0238">DNA-binding</keyword>
<keyword evidence="8" id="KW-1185">Reference proteome</keyword>
<comment type="subcellular location">
    <subcellularLocation>
        <location evidence="1">Nucleus</location>
    </subcellularLocation>
</comment>
<feature type="region of interest" description="Disordered" evidence="6">
    <location>
        <begin position="73"/>
        <end position="139"/>
    </location>
</feature>
<dbReference type="OrthoDB" id="1305332at2759"/>
<evidence type="ECO:0000256" key="2">
    <source>
        <dbReference type="ARBA" id="ARBA00023015"/>
    </source>
</evidence>
<dbReference type="CDD" id="cd10017">
    <property type="entry name" value="B3_DNA"/>
    <property type="match status" value="1"/>
</dbReference>
<feature type="compositionally biased region" description="Basic and acidic residues" evidence="6">
    <location>
        <begin position="115"/>
        <end position="124"/>
    </location>
</feature>
<dbReference type="PANTHER" id="PTHR34269">
    <property type="entry name" value="TRANSCRIPTION FACTOR B3-DOMAIN FAMILY-RELATED"/>
    <property type="match status" value="1"/>
</dbReference>
<dbReference type="Proteomes" id="UP001152484">
    <property type="component" value="Unassembled WGS sequence"/>
</dbReference>
<dbReference type="PANTHER" id="PTHR34269:SF11">
    <property type="entry name" value="B3 DOMAIN PROTEIN"/>
    <property type="match status" value="1"/>
</dbReference>
<evidence type="ECO:0000313" key="7">
    <source>
        <dbReference type="EMBL" id="CAH9086320.1"/>
    </source>
</evidence>
<name>A0A9P0Z485_CUSEU</name>
<evidence type="ECO:0008006" key="9">
    <source>
        <dbReference type="Google" id="ProtNLM"/>
    </source>
</evidence>
<organism evidence="7 8">
    <name type="scientific">Cuscuta europaea</name>
    <name type="common">European dodder</name>
    <dbReference type="NCBI Taxonomy" id="41803"/>
    <lineage>
        <taxon>Eukaryota</taxon>
        <taxon>Viridiplantae</taxon>
        <taxon>Streptophyta</taxon>
        <taxon>Embryophyta</taxon>
        <taxon>Tracheophyta</taxon>
        <taxon>Spermatophyta</taxon>
        <taxon>Magnoliopsida</taxon>
        <taxon>eudicotyledons</taxon>
        <taxon>Gunneridae</taxon>
        <taxon>Pentapetalae</taxon>
        <taxon>asterids</taxon>
        <taxon>lamiids</taxon>
        <taxon>Solanales</taxon>
        <taxon>Convolvulaceae</taxon>
        <taxon>Cuscuteae</taxon>
        <taxon>Cuscuta</taxon>
        <taxon>Cuscuta subgen. Cuscuta</taxon>
    </lineage>
</organism>
<accession>A0A9P0Z485</accession>
<comment type="caution">
    <text evidence="7">The sequence shown here is derived from an EMBL/GenBank/DDBJ whole genome shotgun (WGS) entry which is preliminary data.</text>
</comment>
<evidence type="ECO:0000256" key="1">
    <source>
        <dbReference type="ARBA" id="ARBA00004123"/>
    </source>
</evidence>
<keyword evidence="2" id="KW-0805">Transcription regulation</keyword>
<proteinExistence type="predicted"/>
<evidence type="ECO:0000256" key="6">
    <source>
        <dbReference type="SAM" id="MobiDB-lite"/>
    </source>
</evidence>
<keyword evidence="4" id="KW-0804">Transcription</keyword>
<dbReference type="EMBL" id="CAMAPE010000019">
    <property type="protein sequence ID" value="CAH9086320.1"/>
    <property type="molecule type" value="Genomic_DNA"/>
</dbReference>
<dbReference type="SUPFAM" id="SSF101936">
    <property type="entry name" value="DNA-binding pseudobarrel domain"/>
    <property type="match status" value="1"/>
</dbReference>